<dbReference type="SUPFAM" id="SSF48452">
    <property type="entry name" value="TPR-like"/>
    <property type="match status" value="1"/>
</dbReference>
<dbReference type="InterPro" id="IPR009003">
    <property type="entry name" value="Peptidase_S1_PA"/>
</dbReference>
<evidence type="ECO:0000313" key="5">
    <source>
        <dbReference type="Proteomes" id="UP000319040"/>
    </source>
</evidence>
<proteinExistence type="predicted"/>
<dbReference type="InterPro" id="IPR050498">
    <property type="entry name" value="Ycf3"/>
</dbReference>
<keyword evidence="2 3" id="KW-0802">TPR repeat</keyword>
<sequence length="489" mass="55170">MKAIPYQLTIFVLILLYGTTVEAQSVMEKIAKLEKAVFSISAYDAKENVTATRTGFFISGDGIAIAPASLFLDADSISLTLRNGRSYEVSHLISIHKMADLVLFKASGNRDRSLSYIIPSQETDKGNQEVLIFSHPQEAQGGLSLGTVSTVFQAPYLDRLVKVDSDFGPHSTGAPVMNSEGDLIGIASYLEKTNTCQFISTHVINDTLWEHSANNSLAKDTTLYRQKILPHPHMFRGISYLMNGDWVEAARNFTREISRDSTAVIPYIFRGEARRNYHNSIGMEADYAHAKKMDPKHFLIHYFEAMAFLRSRDDRAAFKHLITCLDQHPYFSPALIEFGLLAIKLHKDILTAKKSFEKAIKSSPIYANGYYELARLNMQYFREKASAMENLNKAISLNEKLPGVYSIRGTLRIQSENYLEAISDLDKAITIDTSDTHALFNRGLAFYNLGMKEKCCRDWDMAGQLGHYKSIKYLSRYCNKTPISPTRQR</sequence>
<dbReference type="Pfam" id="PF13365">
    <property type="entry name" value="Trypsin_2"/>
    <property type="match status" value="1"/>
</dbReference>
<gene>
    <name evidence="4" type="ORF">SAMN06265379_10938</name>
</gene>
<evidence type="ECO:0000256" key="1">
    <source>
        <dbReference type="ARBA" id="ARBA00022737"/>
    </source>
</evidence>
<dbReference type="InterPro" id="IPR011990">
    <property type="entry name" value="TPR-like_helical_dom_sf"/>
</dbReference>
<dbReference type="PANTHER" id="PTHR44858">
    <property type="entry name" value="TETRATRICOPEPTIDE REPEAT PROTEIN 6"/>
    <property type="match status" value="1"/>
</dbReference>
<keyword evidence="1" id="KW-0677">Repeat</keyword>
<dbReference type="SUPFAM" id="SSF50494">
    <property type="entry name" value="Trypsin-like serine proteases"/>
    <property type="match status" value="1"/>
</dbReference>
<dbReference type="EMBL" id="FXTB01000009">
    <property type="protein sequence ID" value="SMO83622.1"/>
    <property type="molecule type" value="Genomic_DNA"/>
</dbReference>
<protein>
    <submittedName>
        <fullName evidence="4">Trypsin-like peptidase domain-containing protein</fullName>
    </submittedName>
</protein>
<dbReference type="OrthoDB" id="1114009at2"/>
<dbReference type="AlphaFoldDB" id="A0A521EIE3"/>
<dbReference type="Gene3D" id="2.40.10.120">
    <property type="match status" value="1"/>
</dbReference>
<evidence type="ECO:0000256" key="3">
    <source>
        <dbReference type="PROSITE-ProRule" id="PRU00339"/>
    </source>
</evidence>
<evidence type="ECO:0000313" key="4">
    <source>
        <dbReference type="EMBL" id="SMO83622.1"/>
    </source>
</evidence>
<reference evidence="4 5" key="1">
    <citation type="submission" date="2017-05" db="EMBL/GenBank/DDBJ databases">
        <authorList>
            <person name="Varghese N."/>
            <person name="Submissions S."/>
        </authorList>
    </citation>
    <scope>NUCLEOTIDE SEQUENCE [LARGE SCALE GENOMIC DNA]</scope>
    <source>
        <strain evidence="4 5">DSM 27040</strain>
    </source>
</reference>
<evidence type="ECO:0000256" key="2">
    <source>
        <dbReference type="ARBA" id="ARBA00022803"/>
    </source>
</evidence>
<dbReference type="RefSeq" id="WP_142534238.1">
    <property type="nucleotide sequence ID" value="NZ_FXTB01000009.1"/>
</dbReference>
<dbReference type="PROSITE" id="PS50005">
    <property type="entry name" value="TPR"/>
    <property type="match status" value="1"/>
</dbReference>
<dbReference type="SMART" id="SM00028">
    <property type="entry name" value="TPR"/>
    <property type="match status" value="5"/>
</dbReference>
<name>A0A521EIE3_SACCC</name>
<dbReference type="Proteomes" id="UP000319040">
    <property type="component" value="Unassembled WGS sequence"/>
</dbReference>
<dbReference type="Gene3D" id="1.25.40.10">
    <property type="entry name" value="Tetratricopeptide repeat domain"/>
    <property type="match status" value="2"/>
</dbReference>
<accession>A0A521EIE3</accession>
<dbReference type="InterPro" id="IPR019734">
    <property type="entry name" value="TPR_rpt"/>
</dbReference>
<organism evidence="4 5">
    <name type="scientific">Saccharicrinis carchari</name>
    <dbReference type="NCBI Taxonomy" id="1168039"/>
    <lineage>
        <taxon>Bacteria</taxon>
        <taxon>Pseudomonadati</taxon>
        <taxon>Bacteroidota</taxon>
        <taxon>Bacteroidia</taxon>
        <taxon>Marinilabiliales</taxon>
        <taxon>Marinilabiliaceae</taxon>
        <taxon>Saccharicrinis</taxon>
    </lineage>
</organism>
<feature type="repeat" description="TPR" evidence="3">
    <location>
        <begin position="402"/>
        <end position="435"/>
    </location>
</feature>
<dbReference type="PANTHER" id="PTHR44858:SF1">
    <property type="entry name" value="UDP-N-ACETYLGLUCOSAMINE--PEPTIDE N-ACETYLGLUCOSAMINYLTRANSFERASE SPINDLY-RELATED"/>
    <property type="match status" value="1"/>
</dbReference>
<keyword evidence="5" id="KW-1185">Reference proteome</keyword>